<evidence type="ECO:0000256" key="2">
    <source>
        <dbReference type="SAM" id="SignalP"/>
    </source>
</evidence>
<accession>A0A840A4P7</accession>
<feature type="chain" id="PRO_5032759666" description="Porin" evidence="2">
    <location>
        <begin position="33"/>
        <end position="523"/>
    </location>
</feature>
<evidence type="ECO:0000256" key="1">
    <source>
        <dbReference type="SAM" id="MobiDB-lite"/>
    </source>
</evidence>
<reference evidence="3 4" key="1">
    <citation type="submission" date="2020-08" db="EMBL/GenBank/DDBJ databases">
        <title>Genomic Encyclopedia of Type Strains, Phase IV (KMG-IV): sequencing the most valuable type-strain genomes for metagenomic binning, comparative biology and taxonomic classification.</title>
        <authorList>
            <person name="Goeker M."/>
        </authorList>
    </citation>
    <scope>NUCLEOTIDE SEQUENCE [LARGE SCALE GENOMIC DNA]</scope>
    <source>
        <strain evidence="3 4">DSM 21793</strain>
    </source>
</reference>
<feature type="compositionally biased region" description="Low complexity" evidence="1">
    <location>
        <begin position="30"/>
        <end position="39"/>
    </location>
</feature>
<proteinExistence type="predicted"/>
<evidence type="ECO:0000313" key="3">
    <source>
        <dbReference type="EMBL" id="MBB3892352.1"/>
    </source>
</evidence>
<organism evidence="3 4">
    <name type="scientific">Phenylobacterium haematophilum</name>
    <dbReference type="NCBI Taxonomy" id="98513"/>
    <lineage>
        <taxon>Bacteria</taxon>
        <taxon>Pseudomonadati</taxon>
        <taxon>Pseudomonadota</taxon>
        <taxon>Alphaproteobacteria</taxon>
        <taxon>Caulobacterales</taxon>
        <taxon>Caulobacteraceae</taxon>
        <taxon>Phenylobacterium</taxon>
    </lineage>
</organism>
<dbReference type="Proteomes" id="UP000530564">
    <property type="component" value="Unassembled WGS sequence"/>
</dbReference>
<feature type="region of interest" description="Disordered" evidence="1">
    <location>
        <begin position="30"/>
        <end position="51"/>
    </location>
</feature>
<evidence type="ECO:0000313" key="4">
    <source>
        <dbReference type="Proteomes" id="UP000530564"/>
    </source>
</evidence>
<sequence length="523" mass="56879">MRGGGGARGTLAAGSASAALLLAASWPPSAAAADEAQATAPPPPAPGASDAALADIRREIAALKAESAAAKAAEEARARRIDALSRQFSLVAGDPAAPTSAPELAATNAQPNLQSSQRAEAPPKGAKWGGFEPGKGVILVRSDAGEVNLGLVSYLRYLNQHGMDHTYTSTFGQPFDVTPREDFQLAKVQITLRGWLFDPRFGYNAYVWTSQTSQGLGAQVVAAGNINWTFNEHFRAFFGIHSVPSTRSTNRTFPYWLRNDNRPIADEFFRGSYTQGVWAEGKVVDGLEYRVMLANNLSALGVQARQLDAKPNTWSAALTWMPTTKEFGPANGFGDFEEHQQVATLFSAHYTRSSEDPQSQPATDSIENTQIRLSDGTLIFSPTAFGTGRITEVRYQMMALDAAVKYKGYALEGEYYARWLDPLQYEGILPRDDFFDQGYSLQASAMVIPKTLQLYASGSQIFGQYGDPWDLALGLNYFPLQRRDLRVNVMGLWVKNSPVGYTAYPIPVGGNGFTFVTDFSLAF</sequence>
<dbReference type="AlphaFoldDB" id="A0A840A4P7"/>
<comment type="caution">
    <text evidence="3">The sequence shown here is derived from an EMBL/GenBank/DDBJ whole genome shotgun (WGS) entry which is preliminary data.</text>
</comment>
<dbReference type="RefSeq" id="WP_221221063.1">
    <property type="nucleotide sequence ID" value="NZ_JACIDK010000004.1"/>
</dbReference>
<dbReference type="InterPro" id="IPR023614">
    <property type="entry name" value="Porin_dom_sf"/>
</dbReference>
<evidence type="ECO:0008006" key="5">
    <source>
        <dbReference type="Google" id="ProtNLM"/>
    </source>
</evidence>
<keyword evidence="2" id="KW-0732">Signal</keyword>
<dbReference type="EMBL" id="JACIDK010000004">
    <property type="protein sequence ID" value="MBB3892352.1"/>
    <property type="molecule type" value="Genomic_DNA"/>
</dbReference>
<dbReference type="Gene3D" id="2.40.160.10">
    <property type="entry name" value="Porin"/>
    <property type="match status" value="1"/>
</dbReference>
<keyword evidence="4" id="KW-1185">Reference proteome</keyword>
<gene>
    <name evidence="3" type="ORF">GGQ61_003085</name>
</gene>
<protein>
    <recommendedName>
        <fullName evidence="5">Porin</fullName>
    </recommendedName>
</protein>
<name>A0A840A4P7_9CAUL</name>
<feature type="signal peptide" evidence="2">
    <location>
        <begin position="1"/>
        <end position="32"/>
    </location>
</feature>